<evidence type="ECO:0000256" key="19">
    <source>
        <dbReference type="SAM" id="Phobius"/>
    </source>
</evidence>
<evidence type="ECO:0000256" key="1">
    <source>
        <dbReference type="ARBA" id="ARBA00001935"/>
    </source>
</evidence>
<dbReference type="CDD" id="cd13877">
    <property type="entry name" value="CuRO_2_Fet3p_like"/>
    <property type="match status" value="1"/>
</dbReference>
<comment type="similarity">
    <text evidence="3">Belongs to the multicopper oxidase family.</text>
</comment>
<evidence type="ECO:0000259" key="23">
    <source>
        <dbReference type="Pfam" id="PF07732"/>
    </source>
</evidence>
<feature type="domain" description="Plastocyanin-like" evidence="21">
    <location>
        <begin position="159"/>
        <end position="286"/>
    </location>
</feature>
<dbReference type="Pfam" id="PF07731">
    <property type="entry name" value="Cu-oxidase_2"/>
    <property type="match status" value="1"/>
</dbReference>
<evidence type="ECO:0000256" key="17">
    <source>
        <dbReference type="ARBA" id="ARBA00023180"/>
    </source>
</evidence>
<sequence>MRLLSLLSIGAASLALLAQKAVAETHEFNWIAEWNTGNPDGTFERPIITCNGEFPWPNIRVKKGDRVIVNITNGLGNEETSIHFHGLFQEDTNAMDGVPGVTQCNISPNDTMTYNFTVPDQVGTFWYHSHTRGQYMDGMRGAFIIEEDDKEDYPFEFDEEVTLTLSEWYHDLVIDMIPDFLSVYNPTGAEPIPQNLLFNDTTNGTWLVEPNKTYLLRIINIGGFVSQYVYLEDHDMTVVEVDGIYVQPNTTDMLYVTVAQRYSVLITTKNETDKNFCFMQKFDDDMLDVIPDDLLLNRTNHIVYNKDADMPEQYYIDDLDAYLDDFYLEPVEEQDPLPDPDHVITIDVSMDNLNDGINYAFFNNITYVYPKVPTLGTVLSSGDYTTNELIYGDNTAPHILQKDEIVQIVLNNNDTGKHPFHLHGHVFQIIERGPDYGDEDAPVPYDPEKAAVPRANPARRDVLYVRPQSFIVIRFQASNPGIWFFHCHIEWHLIQGLAITLIEDPISIKERQTLSDNWKSVCDNTGVSYIGNAAGNSDDLLDLKGMNVQPDHLPTSFTARGIVALVFSCLAGLLGCIMIGFYGMSDIPDIERRVMDELNLEETRFLNEMDDLAPSEESDNESERLITHSQSDSNVSETKKVQL</sequence>
<evidence type="ECO:0000256" key="3">
    <source>
        <dbReference type="ARBA" id="ARBA00010609"/>
    </source>
</evidence>
<dbReference type="PANTHER" id="PTHR11709">
    <property type="entry name" value="MULTI-COPPER OXIDASE"/>
    <property type="match status" value="1"/>
</dbReference>
<dbReference type="Pfam" id="PF07732">
    <property type="entry name" value="Cu-oxidase_3"/>
    <property type="match status" value="1"/>
</dbReference>
<feature type="chain" id="PRO_5040958292" evidence="20">
    <location>
        <begin position="24"/>
        <end position="643"/>
    </location>
</feature>
<dbReference type="InterPro" id="IPR033138">
    <property type="entry name" value="Cu_oxidase_CS"/>
</dbReference>
<keyword evidence="16 19" id="KW-0472">Membrane</keyword>
<keyword evidence="17" id="KW-0325">Glycoprotein</keyword>
<dbReference type="PROSITE" id="PS00079">
    <property type="entry name" value="MULTICOPPER_OXIDASE1"/>
    <property type="match status" value="2"/>
</dbReference>
<evidence type="ECO:0000256" key="20">
    <source>
        <dbReference type="SAM" id="SignalP"/>
    </source>
</evidence>
<feature type="compositionally biased region" description="Acidic residues" evidence="18">
    <location>
        <begin position="608"/>
        <end position="620"/>
    </location>
</feature>
<organism evidence="24 25">
    <name type="scientific">Candida boidinii</name>
    <name type="common">Yeast</name>
    <dbReference type="NCBI Taxonomy" id="5477"/>
    <lineage>
        <taxon>Eukaryota</taxon>
        <taxon>Fungi</taxon>
        <taxon>Dikarya</taxon>
        <taxon>Ascomycota</taxon>
        <taxon>Saccharomycotina</taxon>
        <taxon>Pichiomycetes</taxon>
        <taxon>Pichiales</taxon>
        <taxon>Pichiaceae</taxon>
        <taxon>Ogataea</taxon>
        <taxon>Ogataea/Candida clade</taxon>
    </lineage>
</organism>
<keyword evidence="8" id="KW-0479">Metal-binding</keyword>
<evidence type="ECO:0000256" key="16">
    <source>
        <dbReference type="ARBA" id="ARBA00023136"/>
    </source>
</evidence>
<dbReference type="CDD" id="cd13899">
    <property type="entry name" value="CuRO_3_Fet3p"/>
    <property type="match status" value="1"/>
</dbReference>
<dbReference type="FunFam" id="2.60.40.420:FF:000022">
    <property type="entry name" value="FET5p Multicopper oxidase"/>
    <property type="match status" value="1"/>
</dbReference>
<keyword evidence="14" id="KW-0186">Copper</keyword>
<dbReference type="GO" id="GO:0010106">
    <property type="term" value="P:cellular response to iron ion starvation"/>
    <property type="evidence" value="ECO:0007669"/>
    <property type="project" value="TreeGrafter"/>
</dbReference>
<evidence type="ECO:0000256" key="15">
    <source>
        <dbReference type="ARBA" id="ARBA00023065"/>
    </source>
</evidence>
<keyword evidence="25" id="KW-1185">Reference proteome</keyword>
<dbReference type="FunFam" id="2.60.40.420:FF:000024">
    <property type="entry name" value="FET5p Multicopper oxidase"/>
    <property type="match status" value="1"/>
</dbReference>
<feature type="domain" description="Plastocyanin-like" evidence="22">
    <location>
        <begin position="368"/>
        <end position="505"/>
    </location>
</feature>
<comment type="caution">
    <text evidence="24">The sequence shown here is derived from an EMBL/GenBank/DDBJ whole genome shotgun (WGS) entry which is preliminary data.</text>
</comment>
<evidence type="ECO:0000259" key="22">
    <source>
        <dbReference type="Pfam" id="PF07731"/>
    </source>
</evidence>
<evidence type="ECO:0000256" key="7">
    <source>
        <dbReference type="ARBA" id="ARBA00022692"/>
    </source>
</evidence>
<evidence type="ECO:0000256" key="14">
    <source>
        <dbReference type="ARBA" id="ARBA00023008"/>
    </source>
</evidence>
<keyword evidence="12" id="KW-0560">Oxidoreductase</keyword>
<evidence type="ECO:0000256" key="9">
    <source>
        <dbReference type="ARBA" id="ARBA00022729"/>
    </source>
</evidence>
<keyword evidence="13" id="KW-0408">Iron</keyword>
<evidence type="ECO:0000256" key="6">
    <source>
        <dbReference type="ARBA" id="ARBA00022496"/>
    </source>
</evidence>
<keyword evidence="9 20" id="KW-0732">Signal</keyword>
<feature type="transmembrane region" description="Helical" evidence="19">
    <location>
        <begin position="562"/>
        <end position="583"/>
    </location>
</feature>
<feature type="signal peptide" evidence="20">
    <location>
        <begin position="1"/>
        <end position="23"/>
    </location>
</feature>
<keyword evidence="7 19" id="KW-0812">Transmembrane</keyword>
<keyword evidence="6" id="KW-0410">Iron transport</keyword>
<dbReference type="SUPFAM" id="SSF49503">
    <property type="entry name" value="Cupredoxins"/>
    <property type="match status" value="3"/>
</dbReference>
<dbReference type="GO" id="GO:0004322">
    <property type="term" value="F:ferroxidase activity"/>
    <property type="evidence" value="ECO:0007669"/>
    <property type="project" value="TreeGrafter"/>
</dbReference>
<dbReference type="EMBL" id="BSXN01001530">
    <property type="protein sequence ID" value="GME73450.1"/>
    <property type="molecule type" value="Genomic_DNA"/>
</dbReference>
<reference evidence="24" key="1">
    <citation type="submission" date="2023-04" db="EMBL/GenBank/DDBJ databases">
        <title>Candida boidinii NBRC 10035.</title>
        <authorList>
            <person name="Ichikawa N."/>
            <person name="Sato H."/>
            <person name="Tonouchi N."/>
        </authorList>
    </citation>
    <scope>NUCLEOTIDE SEQUENCE</scope>
    <source>
        <strain evidence="24">NBRC 10035</strain>
    </source>
</reference>
<name>A0A9W6WIG5_CANBO</name>
<dbReference type="InterPro" id="IPR045087">
    <property type="entry name" value="Cu-oxidase_fam"/>
</dbReference>
<dbReference type="CDD" id="cd13851">
    <property type="entry name" value="CuRO_1_Fet3p"/>
    <property type="match status" value="1"/>
</dbReference>
<keyword evidence="5" id="KW-1003">Cell membrane</keyword>
<evidence type="ECO:0000256" key="8">
    <source>
        <dbReference type="ARBA" id="ARBA00022723"/>
    </source>
</evidence>
<dbReference type="Pfam" id="PF00394">
    <property type="entry name" value="Cu-oxidase"/>
    <property type="match status" value="1"/>
</dbReference>
<dbReference type="GO" id="GO:0033215">
    <property type="term" value="P:reductive iron assimilation"/>
    <property type="evidence" value="ECO:0007669"/>
    <property type="project" value="TreeGrafter"/>
</dbReference>
<dbReference type="PANTHER" id="PTHR11709:SF361">
    <property type="entry name" value="IRON TRANSPORT MULTICOPPER OXIDASE FET3"/>
    <property type="match status" value="1"/>
</dbReference>
<evidence type="ECO:0000256" key="4">
    <source>
        <dbReference type="ARBA" id="ARBA00022448"/>
    </source>
</evidence>
<dbReference type="InterPro" id="IPR002355">
    <property type="entry name" value="Cu_oxidase_Cu_BS"/>
</dbReference>
<protein>
    <submittedName>
        <fullName evidence="24">Unnamed protein product</fullName>
    </submittedName>
</protein>
<evidence type="ECO:0000259" key="21">
    <source>
        <dbReference type="Pfam" id="PF00394"/>
    </source>
</evidence>
<evidence type="ECO:0000256" key="10">
    <source>
        <dbReference type="ARBA" id="ARBA00022737"/>
    </source>
</evidence>
<keyword evidence="11 19" id="KW-1133">Transmembrane helix</keyword>
<dbReference type="InterPro" id="IPR001117">
    <property type="entry name" value="Cu-oxidase_2nd"/>
</dbReference>
<feature type="region of interest" description="Disordered" evidence="18">
    <location>
        <begin position="607"/>
        <end position="643"/>
    </location>
</feature>
<evidence type="ECO:0000313" key="24">
    <source>
        <dbReference type="EMBL" id="GME73450.1"/>
    </source>
</evidence>
<dbReference type="GO" id="GO:0005507">
    <property type="term" value="F:copper ion binding"/>
    <property type="evidence" value="ECO:0007669"/>
    <property type="project" value="InterPro"/>
</dbReference>
<keyword evidence="10" id="KW-0677">Repeat</keyword>
<evidence type="ECO:0000256" key="13">
    <source>
        <dbReference type="ARBA" id="ARBA00023004"/>
    </source>
</evidence>
<proteinExistence type="inferred from homology"/>
<dbReference type="InterPro" id="IPR011707">
    <property type="entry name" value="Cu-oxidase-like_N"/>
</dbReference>
<accession>A0A9W6WIG5</accession>
<evidence type="ECO:0000256" key="12">
    <source>
        <dbReference type="ARBA" id="ARBA00023002"/>
    </source>
</evidence>
<dbReference type="PROSITE" id="PS00080">
    <property type="entry name" value="MULTICOPPER_OXIDASE2"/>
    <property type="match status" value="1"/>
</dbReference>
<dbReference type="AlphaFoldDB" id="A0A9W6WIG5"/>
<feature type="compositionally biased region" description="Polar residues" evidence="18">
    <location>
        <begin position="627"/>
        <end position="636"/>
    </location>
</feature>
<dbReference type="InterPro" id="IPR044130">
    <property type="entry name" value="CuRO_2_Fet3-like"/>
</dbReference>
<dbReference type="GO" id="GO:0033573">
    <property type="term" value="C:high-affinity iron permease complex"/>
    <property type="evidence" value="ECO:0007669"/>
    <property type="project" value="TreeGrafter"/>
</dbReference>
<keyword evidence="15" id="KW-0406">Ion transport</keyword>
<evidence type="ECO:0000256" key="11">
    <source>
        <dbReference type="ARBA" id="ARBA00022989"/>
    </source>
</evidence>
<evidence type="ECO:0000256" key="2">
    <source>
        <dbReference type="ARBA" id="ARBA00004162"/>
    </source>
</evidence>
<evidence type="ECO:0000256" key="5">
    <source>
        <dbReference type="ARBA" id="ARBA00022475"/>
    </source>
</evidence>
<dbReference type="InterPro" id="IPR008972">
    <property type="entry name" value="Cupredoxin"/>
</dbReference>
<dbReference type="Gene3D" id="2.60.40.420">
    <property type="entry name" value="Cupredoxins - blue copper proteins"/>
    <property type="match status" value="3"/>
</dbReference>
<comment type="subcellular location">
    <subcellularLocation>
        <location evidence="2">Cell membrane</location>
        <topology evidence="2">Single-pass membrane protein</topology>
    </subcellularLocation>
</comment>
<gene>
    <name evidence="24" type="ORF">Cboi02_000404600</name>
</gene>
<dbReference type="Proteomes" id="UP001165120">
    <property type="component" value="Unassembled WGS sequence"/>
</dbReference>
<evidence type="ECO:0000313" key="25">
    <source>
        <dbReference type="Proteomes" id="UP001165120"/>
    </source>
</evidence>
<keyword evidence="4" id="KW-0813">Transport</keyword>
<evidence type="ECO:0000256" key="18">
    <source>
        <dbReference type="SAM" id="MobiDB-lite"/>
    </source>
</evidence>
<dbReference type="FunFam" id="2.60.40.420:FF:000025">
    <property type="entry name" value="FET5p Multicopper oxidase"/>
    <property type="match status" value="1"/>
</dbReference>
<dbReference type="InterPro" id="IPR011706">
    <property type="entry name" value="Cu-oxidase_C"/>
</dbReference>
<feature type="domain" description="Plastocyanin-like" evidence="23">
    <location>
        <begin position="34"/>
        <end position="148"/>
    </location>
</feature>
<comment type="cofactor">
    <cofactor evidence="1">
        <name>Cu cation</name>
        <dbReference type="ChEBI" id="CHEBI:23378"/>
    </cofactor>
</comment>